<evidence type="ECO:0000256" key="12">
    <source>
        <dbReference type="ARBA" id="ARBA00022723"/>
    </source>
</evidence>
<evidence type="ECO:0000313" key="23">
    <source>
        <dbReference type="EMBL" id="MCT7941392.1"/>
    </source>
</evidence>
<reference evidence="23" key="1">
    <citation type="journal article" date="2023" name="Int. J. Syst. Evol. Microbiol.">
        <title>&lt;i&gt;Shewanella septentrionalis&lt;/i&gt; sp. nov. and &lt;i&gt;Shewanella holmiensis&lt;/i&gt; sp. nov., isolated from Baltic Sea water and sediments.</title>
        <authorList>
            <person name="Martin-Rodriguez A.J."/>
            <person name="Thorell K."/>
            <person name="Joffre E."/>
            <person name="Jensie-Markopoulos S."/>
            <person name="Moore E.R.B."/>
            <person name="Sjoling A."/>
        </authorList>
    </citation>
    <scope>NUCLEOTIDE SEQUENCE</scope>
    <source>
        <strain evidence="23">SP1S2-7</strain>
    </source>
</reference>
<keyword evidence="9 16" id="KW-0762">Sugar transport</keyword>
<evidence type="ECO:0000256" key="8">
    <source>
        <dbReference type="ARBA" id="ARBA00022490"/>
    </source>
</evidence>
<evidence type="ECO:0000256" key="7">
    <source>
        <dbReference type="ARBA" id="ARBA00022448"/>
    </source>
</evidence>
<evidence type="ECO:0000256" key="17">
    <source>
        <dbReference type="PIRSR" id="PIRSR000732-1"/>
    </source>
</evidence>
<comment type="function">
    <text evidence="16">General (non sugar-specific) component of the phosphoenolpyruvate-dependent sugar phosphotransferase system (sugar PTS). This major carbohydrate active-transport system catalyzes the phosphorylation of incoming sugar substrates concomitantly with their translocation across the cell membrane. Enzyme I transfers the phosphoryl group from phosphoenolpyruvate (PEP) to the phosphoryl carrier protein (HPr).</text>
</comment>
<dbReference type="Pfam" id="PF05524">
    <property type="entry name" value="PEP-utilisers_N"/>
    <property type="match status" value="1"/>
</dbReference>
<proteinExistence type="inferred from homology"/>
<dbReference type="Pfam" id="PF02896">
    <property type="entry name" value="PEP-utilizers_C"/>
    <property type="match status" value="1"/>
</dbReference>
<dbReference type="PIRSF" id="PIRSF000732">
    <property type="entry name" value="PTS_enzyme_I"/>
    <property type="match status" value="1"/>
</dbReference>
<comment type="catalytic activity">
    <reaction evidence="1 16">
        <text>L-histidyl-[protein] + phosphoenolpyruvate = N(pros)-phospho-L-histidyl-[protein] + pyruvate</text>
        <dbReference type="Rhea" id="RHEA:23880"/>
        <dbReference type="Rhea" id="RHEA-COMP:9745"/>
        <dbReference type="Rhea" id="RHEA-COMP:9746"/>
        <dbReference type="ChEBI" id="CHEBI:15361"/>
        <dbReference type="ChEBI" id="CHEBI:29979"/>
        <dbReference type="ChEBI" id="CHEBI:58702"/>
        <dbReference type="ChEBI" id="CHEBI:64837"/>
        <dbReference type="EC" id="2.7.3.9"/>
    </reaction>
</comment>
<dbReference type="NCBIfam" id="TIGR01417">
    <property type="entry name" value="PTS_I_fam"/>
    <property type="match status" value="1"/>
</dbReference>
<feature type="binding site" evidence="19">
    <location>
        <position position="455"/>
    </location>
    <ligand>
        <name>Mg(2+)</name>
        <dbReference type="ChEBI" id="CHEBI:18420"/>
    </ligand>
</feature>
<evidence type="ECO:0000313" key="24">
    <source>
        <dbReference type="Proteomes" id="UP001155546"/>
    </source>
</evidence>
<dbReference type="PRINTS" id="PR01736">
    <property type="entry name" value="PHPHTRNFRASE"/>
</dbReference>
<evidence type="ECO:0000256" key="11">
    <source>
        <dbReference type="ARBA" id="ARBA00022683"/>
    </source>
</evidence>
<evidence type="ECO:0000256" key="16">
    <source>
        <dbReference type="PIRNR" id="PIRNR000732"/>
    </source>
</evidence>
<feature type="active site" description="Proton donor" evidence="17">
    <location>
        <position position="502"/>
    </location>
</feature>
<evidence type="ECO:0000256" key="9">
    <source>
        <dbReference type="ARBA" id="ARBA00022597"/>
    </source>
</evidence>
<dbReference type="Proteomes" id="UP001155546">
    <property type="component" value="Unassembled WGS sequence"/>
</dbReference>
<dbReference type="Gene3D" id="3.50.30.10">
    <property type="entry name" value="Phosphohistidine domain"/>
    <property type="match status" value="1"/>
</dbReference>
<keyword evidence="10 16" id="KW-0808">Transferase</keyword>
<keyword evidence="8 16" id="KW-0963">Cytoplasm</keyword>
<dbReference type="SUPFAM" id="SSF52009">
    <property type="entry name" value="Phosphohistidine domain"/>
    <property type="match status" value="1"/>
</dbReference>
<keyword evidence="12 16" id="KW-0479">Metal-binding</keyword>
<dbReference type="PANTHER" id="PTHR46244">
    <property type="entry name" value="PHOSPHOENOLPYRUVATE-PROTEIN PHOSPHOTRANSFERASE"/>
    <property type="match status" value="1"/>
</dbReference>
<dbReference type="GO" id="GO:0009401">
    <property type="term" value="P:phosphoenolpyruvate-dependent sugar phosphotransferase system"/>
    <property type="evidence" value="ECO:0007669"/>
    <property type="project" value="UniProtKB-KW"/>
</dbReference>
<dbReference type="PANTHER" id="PTHR46244:SF6">
    <property type="entry name" value="PHOSPHOENOLPYRUVATE-PROTEIN PHOSPHOTRANSFERASE"/>
    <property type="match status" value="1"/>
</dbReference>
<dbReference type="GO" id="GO:0008965">
    <property type="term" value="F:phosphoenolpyruvate-protein phosphotransferase activity"/>
    <property type="evidence" value="ECO:0007669"/>
    <property type="project" value="UniProtKB-EC"/>
</dbReference>
<keyword evidence="7 16" id="KW-0813">Transport</keyword>
<dbReference type="GO" id="GO:0005737">
    <property type="term" value="C:cytoplasm"/>
    <property type="evidence" value="ECO:0007669"/>
    <property type="project" value="UniProtKB-SubCell"/>
</dbReference>
<comment type="cofactor">
    <cofactor evidence="2 16 19">
        <name>Mg(2+)</name>
        <dbReference type="ChEBI" id="CHEBI:18420"/>
    </cofactor>
</comment>
<comment type="similarity">
    <text evidence="4 16">Belongs to the PEP-utilizing enzyme family.</text>
</comment>
<dbReference type="SUPFAM" id="SSF47831">
    <property type="entry name" value="Enzyme I of the PEP:sugar phosphotransferase system HPr-binding (sub)domain"/>
    <property type="match status" value="1"/>
</dbReference>
<comment type="caution">
    <text evidence="23">The sequence shown here is derived from an EMBL/GenBank/DDBJ whole genome shotgun (WGS) entry which is preliminary data.</text>
</comment>
<dbReference type="InterPro" id="IPR036637">
    <property type="entry name" value="Phosphohistidine_dom_sf"/>
</dbReference>
<dbReference type="Gene3D" id="1.10.274.10">
    <property type="entry name" value="PtsI, HPr-binding domain"/>
    <property type="match status" value="1"/>
</dbReference>
<keyword evidence="11 16" id="KW-0598">Phosphotransferase system</keyword>
<keyword evidence="14 16" id="KW-0460">Magnesium</keyword>
<evidence type="ECO:0000256" key="13">
    <source>
        <dbReference type="ARBA" id="ARBA00022777"/>
    </source>
</evidence>
<dbReference type="InterPro" id="IPR050499">
    <property type="entry name" value="PEP-utilizing_PTS_enzyme"/>
</dbReference>
<feature type="binding site" evidence="18">
    <location>
        <position position="333"/>
    </location>
    <ligand>
        <name>phosphoenolpyruvate</name>
        <dbReference type="ChEBI" id="CHEBI:58702"/>
    </ligand>
</feature>
<evidence type="ECO:0000259" key="21">
    <source>
        <dbReference type="Pfam" id="PF02896"/>
    </source>
</evidence>
<evidence type="ECO:0000256" key="3">
    <source>
        <dbReference type="ARBA" id="ARBA00004496"/>
    </source>
</evidence>
<dbReference type="InterPro" id="IPR023151">
    <property type="entry name" value="PEP_util_CS"/>
</dbReference>
<evidence type="ECO:0000259" key="22">
    <source>
        <dbReference type="Pfam" id="PF05524"/>
    </source>
</evidence>
<feature type="domain" description="Phosphotransferase system enzyme I N-terminal" evidence="22">
    <location>
        <begin position="4"/>
        <end position="125"/>
    </location>
</feature>
<feature type="binding site" evidence="19">
    <location>
        <position position="431"/>
    </location>
    <ligand>
        <name>Mg(2+)</name>
        <dbReference type="ChEBI" id="CHEBI:18420"/>
    </ligand>
</feature>
<dbReference type="InterPro" id="IPR015813">
    <property type="entry name" value="Pyrv/PenolPyrv_kinase-like_dom"/>
</dbReference>
<dbReference type="Pfam" id="PF00391">
    <property type="entry name" value="PEP-utilizers"/>
    <property type="match status" value="1"/>
</dbReference>
<evidence type="ECO:0000256" key="19">
    <source>
        <dbReference type="PIRSR" id="PIRSR000732-3"/>
    </source>
</evidence>
<evidence type="ECO:0000256" key="15">
    <source>
        <dbReference type="ARBA" id="ARBA00033235"/>
    </source>
</evidence>
<keyword evidence="13 16" id="KW-0418">Kinase</keyword>
<dbReference type="InterPro" id="IPR008279">
    <property type="entry name" value="PEP-util_enz_mobile_dom"/>
</dbReference>
<evidence type="ECO:0000259" key="20">
    <source>
        <dbReference type="Pfam" id="PF00391"/>
    </source>
</evidence>
<name>A0A9X2WL66_9GAMM</name>
<feature type="domain" description="PEP-utilising enzyme C-terminal" evidence="21">
    <location>
        <begin position="257"/>
        <end position="538"/>
    </location>
</feature>
<evidence type="ECO:0000256" key="4">
    <source>
        <dbReference type="ARBA" id="ARBA00007837"/>
    </source>
</evidence>
<evidence type="ECO:0000256" key="10">
    <source>
        <dbReference type="ARBA" id="ARBA00022679"/>
    </source>
</evidence>
<evidence type="ECO:0000256" key="18">
    <source>
        <dbReference type="PIRSR" id="PIRSR000732-2"/>
    </source>
</evidence>
<dbReference type="InterPro" id="IPR040442">
    <property type="entry name" value="Pyrv_kinase-like_dom_sf"/>
</dbReference>
<dbReference type="RefSeq" id="WP_261297802.1">
    <property type="nucleotide sequence ID" value="NZ_JAMTCD010000006.1"/>
</dbReference>
<evidence type="ECO:0000256" key="5">
    <source>
        <dbReference type="ARBA" id="ARBA00012232"/>
    </source>
</evidence>
<protein>
    <recommendedName>
        <fullName evidence="6 16">Phosphoenolpyruvate-protein phosphotransferase</fullName>
        <ecNumber evidence="5 16">2.7.3.9</ecNumber>
    </recommendedName>
    <alternativeName>
        <fullName evidence="15 16">Phosphotransferase system, enzyme I</fullName>
    </alternativeName>
</protein>
<feature type="binding site" evidence="18">
    <location>
        <position position="465"/>
    </location>
    <ligand>
        <name>phosphoenolpyruvate</name>
        <dbReference type="ChEBI" id="CHEBI:58702"/>
    </ligand>
</feature>
<keyword evidence="24" id="KW-1185">Reference proteome</keyword>
<dbReference type="GO" id="GO:0046872">
    <property type="term" value="F:metal ion binding"/>
    <property type="evidence" value="ECO:0007669"/>
    <property type="project" value="UniProtKB-KW"/>
</dbReference>
<dbReference type="InterPro" id="IPR008731">
    <property type="entry name" value="PTS_EIN"/>
</dbReference>
<organism evidence="23 24">
    <name type="scientific">Shewanella holmiensis</name>
    <dbReference type="NCBI Taxonomy" id="2952222"/>
    <lineage>
        <taxon>Bacteria</taxon>
        <taxon>Pseudomonadati</taxon>
        <taxon>Pseudomonadota</taxon>
        <taxon>Gammaproteobacteria</taxon>
        <taxon>Alteromonadales</taxon>
        <taxon>Shewanellaceae</taxon>
        <taxon>Shewanella</taxon>
    </lineage>
</organism>
<feature type="active site" description="Tele-phosphohistidine intermediate" evidence="17">
    <location>
        <position position="188"/>
    </location>
</feature>
<dbReference type="InterPro" id="IPR000121">
    <property type="entry name" value="PEP_util_C"/>
</dbReference>
<feature type="binding site" evidence="18">
    <location>
        <position position="297"/>
    </location>
    <ligand>
        <name>phosphoenolpyruvate</name>
        <dbReference type="ChEBI" id="CHEBI:58702"/>
    </ligand>
</feature>
<dbReference type="InterPro" id="IPR018274">
    <property type="entry name" value="PEP_util_AS"/>
</dbReference>
<dbReference type="PROSITE" id="PS00742">
    <property type="entry name" value="PEP_ENZYMES_2"/>
    <property type="match status" value="1"/>
</dbReference>
<evidence type="ECO:0000256" key="2">
    <source>
        <dbReference type="ARBA" id="ARBA00001946"/>
    </source>
</evidence>
<evidence type="ECO:0000256" key="6">
    <source>
        <dbReference type="ARBA" id="ARBA00016544"/>
    </source>
</evidence>
<sequence length="578" mass="63363">MQVNGIVVSTGVAFGQALNISTHPQPLDLRLLPIANIDSEKDALKKAILNLISYLQDCQQRVCSSCDTFQLIDADILQLEDETLVTDIQQHIEQYRVSAAVAVERIFNEQALAIADIDDPYLANRSQDILLLAKRLITTLQGKSQHDLSTLTENTILLADDLTPADFAMLPLKFIKGIVLESGGLTSHTAILARSAGIPALLNCPWSSQDSHIEDGAVLILDAIEGVLYIQPDVDMQTSLEHKHVEHLKQQQALLVYKDKPSHTLDGHALTLRANVGNLSDISSLMLVGAEGIGLFRTEFLLMNAQALPDEDQQYKLYSDALQALNGQTFSIRTFDVGADKDIPCLQQHTEENPALGVRGIRYSLLNPKMFIVQTKAILRAACHGDIRLMFPMVSQIEELLQAFELIEQAKQQLVEQGKKFGSVKYGIVVETPAAVLSLESMLPYLDFVSIGSNDLTQYTLAADRTNLKLANLYPPLSPAVLRLIAMTIEKCHQAKVKVCLCGELASNANVLPLLMGLGLNELSINPASLLAVKARIVEGNFSAFYQHAQSVKQLITNAAIDEAIKSFNVSSKHLFGK</sequence>
<evidence type="ECO:0000256" key="1">
    <source>
        <dbReference type="ARBA" id="ARBA00000683"/>
    </source>
</evidence>
<dbReference type="Gene3D" id="3.20.20.60">
    <property type="entry name" value="Phosphoenolpyruvate-binding domains"/>
    <property type="match status" value="1"/>
</dbReference>
<evidence type="ECO:0000256" key="14">
    <source>
        <dbReference type="ARBA" id="ARBA00022842"/>
    </source>
</evidence>
<dbReference type="InterPro" id="IPR036618">
    <property type="entry name" value="PtsI_HPr-bd_sf"/>
</dbReference>
<dbReference type="AlphaFoldDB" id="A0A9X2WL66"/>
<feature type="domain" description="PEP-utilising enzyme mobile" evidence="20">
    <location>
        <begin position="152"/>
        <end position="226"/>
    </location>
</feature>
<dbReference type="EC" id="2.7.3.9" evidence="5 16"/>
<gene>
    <name evidence="23" type="primary">ptsP</name>
    <name evidence="23" type="ORF">NE535_06215</name>
</gene>
<dbReference type="GO" id="GO:0016301">
    <property type="term" value="F:kinase activity"/>
    <property type="evidence" value="ECO:0007669"/>
    <property type="project" value="UniProtKB-KW"/>
</dbReference>
<comment type="subcellular location">
    <subcellularLocation>
        <location evidence="3 16">Cytoplasm</location>
    </subcellularLocation>
</comment>
<feature type="binding site" evidence="18">
    <location>
        <begin position="454"/>
        <end position="455"/>
    </location>
    <ligand>
        <name>phosphoenolpyruvate</name>
        <dbReference type="ChEBI" id="CHEBI:58702"/>
    </ligand>
</feature>
<dbReference type="EMBL" id="JAMTCD010000006">
    <property type="protein sequence ID" value="MCT7941392.1"/>
    <property type="molecule type" value="Genomic_DNA"/>
</dbReference>
<accession>A0A9X2WL66</accession>
<dbReference type="InterPro" id="IPR006318">
    <property type="entry name" value="PTS_EI-like"/>
</dbReference>
<dbReference type="SUPFAM" id="SSF51621">
    <property type="entry name" value="Phosphoenolpyruvate/pyruvate domain"/>
    <property type="match status" value="1"/>
</dbReference>
<dbReference type="PROSITE" id="PS00370">
    <property type="entry name" value="PEP_ENZYMES_PHOS_SITE"/>
    <property type="match status" value="1"/>
</dbReference>
<dbReference type="InterPro" id="IPR024692">
    <property type="entry name" value="PTS_EI"/>
</dbReference>